<feature type="compositionally biased region" description="Low complexity" evidence="1">
    <location>
        <begin position="578"/>
        <end position="589"/>
    </location>
</feature>
<keyword evidence="2" id="KW-0472">Membrane</keyword>
<gene>
    <name evidence="3" type="ORF">OKIOD_LOCUS16001</name>
</gene>
<sequence length="726" mass="80520">MASGIGTPVGNSAFVWLDVDEFTYCVLTDAVATSPVANPCARITLLPEKGDVINCRRSQGCHKSDECYPCKNLLEKAIKINDRQFLICGNNALNPRCHLFSHNGTDLPTEQRSKAFYLTKRWFPRTLTEIIMDGADQNSAYVLTLSLEPAPFLNHYSIKGLLSENGGIEEVDKKRDELDLSRKNTYNAIKSFVYKDEENLERAVFLFSTDEDIYESFPINGVSSLSSPKNNSPPVLLKLRCCDPKFPYQDNHSCSYHATSFETADDENFLFGIFRFPFALKSDERLGICKFSKEAITRVITTKKVDEVELEGDFISSKIPGGLSKEDVIIGAKSQELLIHNRSSNFIKVIKLQDQNKALLSTEKKIRSQFAIEASSLVYNLEKTDGLWHMVEVNLCPELPSELSGRVEKCIYCHSETAGYCHYASHKCTVSRSKTRENRTCPDVKNCQQHVVQREVQELEPETPFRKPVSLSPTLPRAGTVFYCEKYSIQELIERITPLPPKSTKTTTVTTTTTTIIRKTTTSTQTSSSIRKTQTTPSSTTTNATESTTTVTEPLSSSALLRSLSNATQTDGIVGNQTTSGSTSTSSSGLEGIQSAELNFILLAAGGVFILIVLANLTFCFISKRKLKKKYSYDLPEKATNEKCLVRSQKTPKTTDQTTQVTPSLPRKPNTPKRQGSSLSSLSPPTVSSIQEKLKDESAGSHNNRRSDYTLSTSSTVDSTAPLLKT</sequence>
<evidence type="ECO:0000313" key="3">
    <source>
        <dbReference type="EMBL" id="CAG5113093.1"/>
    </source>
</evidence>
<evidence type="ECO:0000256" key="1">
    <source>
        <dbReference type="SAM" id="MobiDB-lite"/>
    </source>
</evidence>
<dbReference type="EMBL" id="OU015567">
    <property type="protein sequence ID" value="CAG5113093.1"/>
    <property type="molecule type" value="Genomic_DNA"/>
</dbReference>
<accession>A0ABN7T5I5</accession>
<dbReference type="Proteomes" id="UP001158576">
    <property type="component" value="Chromosome 2"/>
</dbReference>
<name>A0ABN7T5I5_OIKDI</name>
<feature type="compositionally biased region" description="Low complexity" evidence="1">
    <location>
        <begin position="649"/>
        <end position="663"/>
    </location>
</feature>
<feature type="region of interest" description="Disordered" evidence="1">
    <location>
        <begin position="570"/>
        <end position="589"/>
    </location>
</feature>
<feature type="region of interest" description="Disordered" evidence="1">
    <location>
        <begin position="520"/>
        <end position="556"/>
    </location>
</feature>
<feature type="compositionally biased region" description="Low complexity" evidence="1">
    <location>
        <begin position="677"/>
        <end position="689"/>
    </location>
</feature>
<dbReference type="InterPro" id="IPR036352">
    <property type="entry name" value="Semap_dom_sf"/>
</dbReference>
<evidence type="ECO:0000256" key="2">
    <source>
        <dbReference type="SAM" id="Phobius"/>
    </source>
</evidence>
<organism evidence="3 4">
    <name type="scientific">Oikopleura dioica</name>
    <name type="common">Tunicate</name>
    <dbReference type="NCBI Taxonomy" id="34765"/>
    <lineage>
        <taxon>Eukaryota</taxon>
        <taxon>Metazoa</taxon>
        <taxon>Chordata</taxon>
        <taxon>Tunicata</taxon>
        <taxon>Appendicularia</taxon>
        <taxon>Copelata</taxon>
        <taxon>Oikopleuridae</taxon>
        <taxon>Oikopleura</taxon>
    </lineage>
</organism>
<keyword evidence="2" id="KW-0812">Transmembrane</keyword>
<keyword evidence="2" id="KW-1133">Transmembrane helix</keyword>
<feature type="region of interest" description="Disordered" evidence="1">
    <location>
        <begin position="644"/>
        <end position="726"/>
    </location>
</feature>
<proteinExistence type="predicted"/>
<protein>
    <submittedName>
        <fullName evidence="3">Oidioi.mRNA.OKI2018_I69.chr2.g7236.t1.cds</fullName>
    </submittedName>
</protein>
<keyword evidence="4" id="KW-1185">Reference proteome</keyword>
<reference evidence="3 4" key="1">
    <citation type="submission" date="2021-04" db="EMBL/GenBank/DDBJ databases">
        <authorList>
            <person name="Bliznina A."/>
        </authorList>
    </citation>
    <scope>NUCLEOTIDE SEQUENCE [LARGE SCALE GENOMIC DNA]</scope>
</reference>
<evidence type="ECO:0000313" key="4">
    <source>
        <dbReference type="Proteomes" id="UP001158576"/>
    </source>
</evidence>
<dbReference type="SUPFAM" id="SSF101912">
    <property type="entry name" value="Sema domain"/>
    <property type="match status" value="1"/>
</dbReference>
<feature type="compositionally biased region" description="Polar residues" evidence="1">
    <location>
        <begin position="709"/>
        <end position="719"/>
    </location>
</feature>
<feature type="transmembrane region" description="Helical" evidence="2">
    <location>
        <begin position="600"/>
        <end position="622"/>
    </location>
</feature>